<dbReference type="EMBL" id="JASBWV010000007">
    <property type="protein sequence ID" value="KAJ9125708.1"/>
    <property type="molecule type" value="Genomic_DNA"/>
</dbReference>
<evidence type="ECO:0000313" key="1">
    <source>
        <dbReference type="EMBL" id="KAJ9125708.1"/>
    </source>
</evidence>
<dbReference type="Proteomes" id="UP001234202">
    <property type="component" value="Unassembled WGS sequence"/>
</dbReference>
<keyword evidence="2" id="KW-1185">Reference proteome</keyword>
<accession>A0ACC2XNY1</accession>
<protein>
    <submittedName>
        <fullName evidence="1">Uncharacterized protein</fullName>
    </submittedName>
</protein>
<proteinExistence type="predicted"/>
<gene>
    <name evidence="1" type="ORF">QFC24_002492</name>
</gene>
<sequence>MSFATPITRSAIRTSRTTSLPKRQAIQRAVRQARFNSTNAGPNASSSTTAANGSSAVVGGLVGGGLVIAAGYGYYYFSGAKTAVDTVRSTKDYFNSSLNTLKEKAPEPNQALEWLHETANSYAKFIPGGKSYVDAAFKDIDVVRQKHGDEVNKIVGKTYDELKKTSEQNGLSLETATKSWEVLQDALKQISSLAGDAAGDILNNHPDLKKQVGGNIDKLKELGDKYGPEAKAQVDKTWDQIRDIMKSGISVGTIGKVKQLVDEKTEQIKQLGDKAWDTGLETAKPYLDKNPKIKELIEKNGDALKQGDVTTLFKKLSSGVDAKDVESYVNDAVSKAKDTASSAGINLDKYLGNIPGASDILPKINQLRELSEKHGKEAQDLAKETYDEIQQVLKKRLSEAEKISEKAKKDAKQ</sequence>
<reference evidence="1" key="1">
    <citation type="submission" date="2023-04" db="EMBL/GenBank/DDBJ databases">
        <title>Draft Genome sequencing of Naganishia species isolated from polar environments using Oxford Nanopore Technology.</title>
        <authorList>
            <person name="Leo P."/>
            <person name="Venkateswaran K."/>
        </authorList>
    </citation>
    <scope>NUCLEOTIDE SEQUENCE</scope>
    <source>
        <strain evidence="1">DBVPG 5303</strain>
    </source>
</reference>
<evidence type="ECO:0000313" key="2">
    <source>
        <dbReference type="Proteomes" id="UP001234202"/>
    </source>
</evidence>
<comment type="caution">
    <text evidence="1">The sequence shown here is derived from an EMBL/GenBank/DDBJ whole genome shotgun (WGS) entry which is preliminary data.</text>
</comment>
<name>A0ACC2XNY1_9TREE</name>
<organism evidence="1 2">
    <name type="scientific">Naganishia onofrii</name>
    <dbReference type="NCBI Taxonomy" id="1851511"/>
    <lineage>
        <taxon>Eukaryota</taxon>
        <taxon>Fungi</taxon>
        <taxon>Dikarya</taxon>
        <taxon>Basidiomycota</taxon>
        <taxon>Agaricomycotina</taxon>
        <taxon>Tremellomycetes</taxon>
        <taxon>Filobasidiales</taxon>
        <taxon>Filobasidiaceae</taxon>
        <taxon>Naganishia</taxon>
    </lineage>
</organism>